<dbReference type="EMBL" id="CP134880">
    <property type="protein sequence ID" value="WNM28876.1"/>
    <property type="molecule type" value="Genomic_DNA"/>
</dbReference>
<name>A0AA96JE71_9MICO</name>
<dbReference type="Pfam" id="PF01040">
    <property type="entry name" value="UbiA"/>
    <property type="match status" value="1"/>
</dbReference>
<protein>
    <submittedName>
        <fullName evidence="6">Prenyltransferase</fullName>
    </submittedName>
</protein>
<evidence type="ECO:0000256" key="5">
    <source>
        <dbReference type="SAM" id="Phobius"/>
    </source>
</evidence>
<dbReference type="InterPro" id="IPR000537">
    <property type="entry name" value="UbiA_prenyltransferase"/>
</dbReference>
<keyword evidence="3 5" id="KW-1133">Transmembrane helix</keyword>
<dbReference type="CDD" id="cd13966">
    <property type="entry name" value="PT_UbiA_4"/>
    <property type="match status" value="1"/>
</dbReference>
<evidence type="ECO:0000256" key="3">
    <source>
        <dbReference type="ARBA" id="ARBA00022989"/>
    </source>
</evidence>
<reference evidence="6" key="1">
    <citation type="submission" date="2023-09" db="EMBL/GenBank/DDBJ databases">
        <title>Demequina sp. a novel bacteria isolated from Capsicum annuum.</title>
        <authorList>
            <person name="Humaira Z."/>
            <person name="Lee J."/>
            <person name="Cho D."/>
        </authorList>
    </citation>
    <scope>NUCLEOTIDE SEQUENCE</scope>
    <source>
        <strain evidence="6">PMTSA13</strain>
    </source>
</reference>
<feature type="transmembrane region" description="Helical" evidence="5">
    <location>
        <begin position="235"/>
        <end position="255"/>
    </location>
</feature>
<dbReference type="GO" id="GO:0016020">
    <property type="term" value="C:membrane"/>
    <property type="evidence" value="ECO:0007669"/>
    <property type="project" value="UniProtKB-SubCell"/>
</dbReference>
<dbReference type="InterPro" id="IPR050475">
    <property type="entry name" value="Prenyltransferase_related"/>
</dbReference>
<dbReference type="InterPro" id="IPR044878">
    <property type="entry name" value="UbiA_sf"/>
</dbReference>
<dbReference type="GO" id="GO:0016765">
    <property type="term" value="F:transferase activity, transferring alkyl or aryl (other than methyl) groups"/>
    <property type="evidence" value="ECO:0007669"/>
    <property type="project" value="InterPro"/>
</dbReference>
<dbReference type="PANTHER" id="PTHR42723">
    <property type="entry name" value="CHLOROPHYLL SYNTHASE"/>
    <property type="match status" value="1"/>
</dbReference>
<feature type="transmembrane region" description="Helical" evidence="5">
    <location>
        <begin position="267"/>
        <end position="287"/>
    </location>
</feature>
<keyword evidence="2 5" id="KW-0812">Transmembrane</keyword>
<evidence type="ECO:0000256" key="4">
    <source>
        <dbReference type="ARBA" id="ARBA00023136"/>
    </source>
</evidence>
<dbReference type="PANTHER" id="PTHR42723:SF1">
    <property type="entry name" value="CHLOROPHYLL SYNTHASE, CHLOROPLASTIC"/>
    <property type="match status" value="1"/>
</dbReference>
<organism evidence="6">
    <name type="scientific">Demequina capsici</name>
    <dbReference type="NCBI Taxonomy" id="3075620"/>
    <lineage>
        <taxon>Bacteria</taxon>
        <taxon>Bacillati</taxon>
        <taxon>Actinomycetota</taxon>
        <taxon>Actinomycetes</taxon>
        <taxon>Micrococcales</taxon>
        <taxon>Demequinaceae</taxon>
        <taxon>Demequina</taxon>
    </lineage>
</organism>
<dbReference type="RefSeq" id="WP_313545450.1">
    <property type="nucleotide sequence ID" value="NZ_CP134880.1"/>
</dbReference>
<dbReference type="Gene3D" id="1.20.120.1780">
    <property type="entry name" value="UbiA prenyltransferase"/>
    <property type="match status" value="1"/>
</dbReference>
<feature type="transmembrane region" description="Helical" evidence="5">
    <location>
        <begin position="12"/>
        <end position="27"/>
    </location>
</feature>
<sequence>MASIVKASRPVSWINTAFPFAAGYLLVTRQVDAVLIVGTLFFLIPYNLLMYGVNDVFDYESDLANPRKGGIEGDVIRDRAQARRVHRAILWASAVSVVPFVVWLVLQGTVAAGVVLLTVVFAVVAYSAPGLRFKERPFLDSITSAVHFVGPLVYGLVLAGAPIADPGVWQVWAAFLTWGMASHAFGAVQDVTADREGGISSVATYLGARRTVWLAFGWYILAAVVLATLPWPGRLAALLVVPYVLSVARFGRITDDTCEDANRGWRTFLWLNQPVGFLVTMLLIAVWKGWL</sequence>
<accession>A0AA96JE71</accession>
<dbReference type="Proteomes" id="UP001303408">
    <property type="component" value="Chromosome"/>
</dbReference>
<evidence type="ECO:0000256" key="2">
    <source>
        <dbReference type="ARBA" id="ARBA00022692"/>
    </source>
</evidence>
<feature type="transmembrane region" description="Helical" evidence="5">
    <location>
        <begin position="33"/>
        <end position="53"/>
    </location>
</feature>
<dbReference type="AlphaFoldDB" id="A0AA96JE71"/>
<gene>
    <name evidence="6" type="ORF">RN607_14445</name>
</gene>
<feature type="transmembrane region" description="Helical" evidence="5">
    <location>
        <begin position="112"/>
        <end position="133"/>
    </location>
</feature>
<evidence type="ECO:0000256" key="1">
    <source>
        <dbReference type="ARBA" id="ARBA00004141"/>
    </source>
</evidence>
<dbReference type="NCBIfam" id="NF009608">
    <property type="entry name" value="PRK13105.1"/>
    <property type="match status" value="1"/>
</dbReference>
<feature type="transmembrane region" description="Helical" evidence="5">
    <location>
        <begin position="169"/>
        <end position="191"/>
    </location>
</feature>
<evidence type="ECO:0000313" key="6">
    <source>
        <dbReference type="EMBL" id="WNM28876.1"/>
    </source>
</evidence>
<dbReference type="KEGG" id="dcp:RN607_14445"/>
<comment type="subcellular location">
    <subcellularLocation>
        <location evidence="1">Membrane</location>
        <topology evidence="1">Multi-pass membrane protein</topology>
    </subcellularLocation>
</comment>
<feature type="transmembrane region" description="Helical" evidence="5">
    <location>
        <begin position="145"/>
        <end position="163"/>
    </location>
</feature>
<keyword evidence="4 5" id="KW-0472">Membrane</keyword>
<proteinExistence type="predicted"/>
<feature type="transmembrane region" description="Helical" evidence="5">
    <location>
        <begin position="212"/>
        <end position="229"/>
    </location>
</feature>
<dbReference type="Gene3D" id="1.10.357.140">
    <property type="entry name" value="UbiA prenyltransferase"/>
    <property type="match status" value="1"/>
</dbReference>